<dbReference type="Proteomes" id="UP000194933">
    <property type="component" value="Unassembled WGS sequence"/>
</dbReference>
<dbReference type="GO" id="GO:0016853">
    <property type="term" value="F:isomerase activity"/>
    <property type="evidence" value="ECO:0007669"/>
    <property type="project" value="UniProtKB-KW"/>
</dbReference>
<reference evidence="1 2" key="1">
    <citation type="submission" date="2017-05" db="EMBL/GenBank/DDBJ databases">
        <title>The Genome Sequence of Enterococcus sp. 10A9_DIV0425.</title>
        <authorList>
            <consortium name="The Broad Institute Genomics Platform"/>
            <consortium name="The Broad Institute Genomic Center for Infectious Diseases"/>
            <person name="Earl A."/>
            <person name="Manson A."/>
            <person name="Schwartman J."/>
            <person name="Gilmore M."/>
            <person name="Abouelleil A."/>
            <person name="Cao P."/>
            <person name="Chapman S."/>
            <person name="Cusick C."/>
            <person name="Shea T."/>
            <person name="Young S."/>
            <person name="Neafsey D."/>
            <person name="Nusbaum C."/>
            <person name="Birren B."/>
        </authorList>
    </citation>
    <scope>NUCLEOTIDE SEQUENCE [LARGE SCALE GENOMIC DNA]</scope>
    <source>
        <strain evidence="1 2">10A9_DIV0425</strain>
    </source>
</reference>
<dbReference type="AlphaFoldDB" id="A0A242K031"/>
<comment type="caution">
    <text evidence="1">The sequence shown here is derived from an EMBL/GenBank/DDBJ whole genome shotgun (WGS) entry which is preliminary data.</text>
</comment>
<name>A0A242K031_9ENTE</name>
<sequence length="71" mass="7926">MLNITIRGHDLSNVQTIEELAKKTQEQGVHTLQLTLGRSFPDLPSGSKEINAGMGNYMKRILEKKKSLLGF</sequence>
<proteinExistence type="predicted"/>
<evidence type="ECO:0000313" key="2">
    <source>
        <dbReference type="Proteomes" id="UP000194933"/>
    </source>
</evidence>
<dbReference type="EMBL" id="NGMO01000002">
    <property type="protein sequence ID" value="OTP11010.1"/>
    <property type="molecule type" value="Genomic_DNA"/>
</dbReference>
<accession>A0A242K031</accession>
<dbReference type="STRING" id="1987383.A5844_001144"/>
<organism evidence="1 2">
    <name type="scientific">Candidatus Enterococcus wittei</name>
    <dbReference type="NCBI Taxonomy" id="1987383"/>
    <lineage>
        <taxon>Bacteria</taxon>
        <taxon>Bacillati</taxon>
        <taxon>Bacillota</taxon>
        <taxon>Bacilli</taxon>
        <taxon>Lactobacillales</taxon>
        <taxon>Enterococcaceae</taxon>
        <taxon>Enterococcus</taxon>
    </lineage>
</organism>
<keyword evidence="2" id="KW-1185">Reference proteome</keyword>
<protein>
    <submittedName>
        <fullName evidence="1">Xylose isomerase</fullName>
    </submittedName>
</protein>
<gene>
    <name evidence="1" type="ORF">A5844_001144</name>
</gene>
<keyword evidence="1" id="KW-0413">Isomerase</keyword>
<evidence type="ECO:0000313" key="1">
    <source>
        <dbReference type="EMBL" id="OTP11010.1"/>
    </source>
</evidence>